<protein>
    <submittedName>
        <fullName evidence="2">Uncharacterized protein</fullName>
    </submittedName>
</protein>
<feature type="region of interest" description="Disordered" evidence="1">
    <location>
        <begin position="1"/>
        <end position="45"/>
    </location>
</feature>
<gene>
    <name evidence="2" type="ORF">ACFFTR_11655</name>
</gene>
<proteinExistence type="predicted"/>
<organism evidence="2 3">
    <name type="scientific">Dactylosporangium vinaceum</name>
    <dbReference type="NCBI Taxonomy" id="53362"/>
    <lineage>
        <taxon>Bacteria</taxon>
        <taxon>Bacillati</taxon>
        <taxon>Actinomycetota</taxon>
        <taxon>Actinomycetes</taxon>
        <taxon>Micromonosporales</taxon>
        <taxon>Micromonosporaceae</taxon>
        <taxon>Dactylosporangium</taxon>
    </lineage>
</organism>
<dbReference type="Proteomes" id="UP001589608">
    <property type="component" value="Unassembled WGS sequence"/>
</dbReference>
<name>A0ABV5M4G3_9ACTN</name>
<evidence type="ECO:0000313" key="2">
    <source>
        <dbReference type="EMBL" id="MFB9443740.1"/>
    </source>
</evidence>
<dbReference type="RefSeq" id="WP_223099386.1">
    <property type="nucleotide sequence ID" value="NZ_CP061913.1"/>
</dbReference>
<evidence type="ECO:0000256" key="1">
    <source>
        <dbReference type="SAM" id="MobiDB-lite"/>
    </source>
</evidence>
<sequence length="45" mass="4678">MPAEAGKPEQPPASTGHLHRAVNSPARTQIHDGPPPDRTAPTGKT</sequence>
<keyword evidence="3" id="KW-1185">Reference proteome</keyword>
<evidence type="ECO:0000313" key="3">
    <source>
        <dbReference type="Proteomes" id="UP001589608"/>
    </source>
</evidence>
<comment type="caution">
    <text evidence="2">The sequence shown here is derived from an EMBL/GenBank/DDBJ whole genome shotgun (WGS) entry which is preliminary data.</text>
</comment>
<accession>A0ABV5M4G3</accession>
<dbReference type="EMBL" id="JBHMCA010000023">
    <property type="protein sequence ID" value="MFB9443740.1"/>
    <property type="molecule type" value="Genomic_DNA"/>
</dbReference>
<reference evidence="2 3" key="1">
    <citation type="submission" date="2024-09" db="EMBL/GenBank/DDBJ databases">
        <authorList>
            <person name="Sun Q."/>
            <person name="Mori K."/>
        </authorList>
    </citation>
    <scope>NUCLEOTIDE SEQUENCE [LARGE SCALE GENOMIC DNA]</scope>
    <source>
        <strain evidence="2 3">JCM 3307</strain>
    </source>
</reference>